<accession>A0A6J7WUW6</accession>
<organism evidence="1">
    <name type="scientific">uncultured Caudovirales phage</name>
    <dbReference type="NCBI Taxonomy" id="2100421"/>
    <lineage>
        <taxon>Viruses</taxon>
        <taxon>Duplodnaviria</taxon>
        <taxon>Heunggongvirae</taxon>
        <taxon>Uroviricota</taxon>
        <taxon>Caudoviricetes</taxon>
        <taxon>Peduoviridae</taxon>
        <taxon>Maltschvirus</taxon>
        <taxon>Maltschvirus maltsch</taxon>
    </lineage>
</organism>
<protein>
    <submittedName>
        <fullName evidence="1">Uncharacterized protein</fullName>
    </submittedName>
</protein>
<reference evidence="1" key="1">
    <citation type="submission" date="2020-05" db="EMBL/GenBank/DDBJ databases">
        <authorList>
            <person name="Chiriac C."/>
            <person name="Salcher M."/>
            <person name="Ghai R."/>
            <person name="Kavagutti S V."/>
        </authorList>
    </citation>
    <scope>NUCLEOTIDE SEQUENCE</scope>
</reference>
<gene>
    <name evidence="1" type="ORF">UFOVP245_184</name>
</gene>
<dbReference type="EMBL" id="LR798287">
    <property type="protein sequence ID" value="CAB5221550.1"/>
    <property type="molecule type" value="Genomic_DNA"/>
</dbReference>
<proteinExistence type="predicted"/>
<evidence type="ECO:0000313" key="1">
    <source>
        <dbReference type="EMBL" id="CAB5221550.1"/>
    </source>
</evidence>
<name>A0A6J7WUW6_9CAUD</name>
<sequence>MKVYIGPYKDWIGPYQIADMVFFWLDSWPPEGLEDRWDYRLHDKFGDWLASTWVNKFCEWVHKKRPQTIKVRIDKYDTWGMDHTLAPIILPMLKQLHETKHGAPWVDDEDVPEELRSTNAPPLTEEQKNIGDVDDNFGKRWDWVLEEMIWAFEQKVDENSDDQFYLDGFDKDRYDVWQKRKSNAFKLFGKYYENLWD</sequence>